<comment type="caution">
    <text evidence="1">The sequence shown here is derived from an EMBL/GenBank/DDBJ whole genome shotgun (WGS) entry which is preliminary data.</text>
</comment>
<sequence length="269" mass="30222">MVYEMNYENRLICFFDLLGFSAAIKQAEQEPAIAASLFKIFSEFKDGGLESALYGAIPFLDVDGMKTCQDYYGDSLMEHADQTYRLVATQFSDSFVISAPADNFAACDLLLRAVQIIHFQFFFSLGMLMRGGITVGKLVHERGGALFGPAMIEAYELESKHAVYSRVLVSKDAATFIDEKLSFSHLKSAFFQGFDGFRVFDLVSALLHSSRFRKERSGVERQLRAVEQDIIHNAPAAHPKIAYLLDRWQQDVHLFSENDATQPVADKAQ</sequence>
<dbReference type="Gene3D" id="3.30.70.1230">
    <property type="entry name" value="Nucleotide cyclase"/>
    <property type="match status" value="1"/>
</dbReference>
<accession>V7DAF7</accession>
<dbReference type="AlphaFoldDB" id="V7DAF7"/>
<organism evidence="1 2">
    <name type="scientific">Pseudomonas taiwanensis SJ9</name>
    <dbReference type="NCBI Taxonomy" id="1388762"/>
    <lineage>
        <taxon>Bacteria</taxon>
        <taxon>Pseudomonadati</taxon>
        <taxon>Pseudomonadota</taxon>
        <taxon>Gammaproteobacteria</taxon>
        <taxon>Pseudomonadales</taxon>
        <taxon>Pseudomonadaceae</taxon>
        <taxon>Pseudomonas</taxon>
    </lineage>
</organism>
<protein>
    <recommendedName>
        <fullName evidence="3">Guanylate cyclase domain-containing protein</fullName>
    </recommendedName>
</protein>
<evidence type="ECO:0000313" key="1">
    <source>
        <dbReference type="EMBL" id="ESW39342.1"/>
    </source>
</evidence>
<proteinExistence type="predicted"/>
<evidence type="ECO:0000313" key="2">
    <source>
        <dbReference type="Proteomes" id="UP000018511"/>
    </source>
</evidence>
<reference evidence="1 2" key="1">
    <citation type="submission" date="2013-10" db="EMBL/GenBank/DDBJ databases">
        <title>Whole Genome Shotgun Sequence of Pseudomonas taiwanensis SJ9.</title>
        <authorList>
            <person name="Hong S.-J."/>
            <person name="Shin J.-H."/>
        </authorList>
    </citation>
    <scope>NUCLEOTIDE SEQUENCE [LARGE SCALE GENOMIC DNA]</scope>
    <source>
        <strain evidence="1 2">SJ9</strain>
    </source>
</reference>
<name>V7DAF7_9PSED</name>
<evidence type="ECO:0008006" key="3">
    <source>
        <dbReference type="Google" id="ProtNLM"/>
    </source>
</evidence>
<dbReference type="InterPro" id="IPR029787">
    <property type="entry name" value="Nucleotide_cyclase"/>
</dbReference>
<gene>
    <name evidence="1" type="ORF">O164_12860</name>
</gene>
<dbReference type="Proteomes" id="UP000018511">
    <property type="component" value="Unassembled WGS sequence"/>
</dbReference>
<dbReference type="EMBL" id="AXUP01000161">
    <property type="protein sequence ID" value="ESW39342.1"/>
    <property type="molecule type" value="Genomic_DNA"/>
</dbReference>